<dbReference type="Gene3D" id="3.30.450.40">
    <property type="match status" value="1"/>
</dbReference>
<evidence type="ECO:0000256" key="5">
    <source>
        <dbReference type="ARBA" id="ARBA00022679"/>
    </source>
</evidence>
<evidence type="ECO:0000256" key="4">
    <source>
        <dbReference type="ARBA" id="ARBA00022553"/>
    </source>
</evidence>
<dbReference type="InterPro" id="IPR036890">
    <property type="entry name" value="HATPase_C_sf"/>
</dbReference>
<dbReference type="SUPFAM" id="SSF55781">
    <property type="entry name" value="GAF domain-like"/>
    <property type="match status" value="1"/>
</dbReference>
<dbReference type="GO" id="GO:0016301">
    <property type="term" value="F:kinase activity"/>
    <property type="evidence" value="ECO:0007669"/>
    <property type="project" value="UniProtKB-KW"/>
</dbReference>
<dbReference type="SMART" id="SM00388">
    <property type="entry name" value="HisKA"/>
    <property type="match status" value="1"/>
</dbReference>
<dbReference type="EMBL" id="JAVDYG010000001">
    <property type="protein sequence ID" value="MDR7363444.1"/>
    <property type="molecule type" value="Genomic_DNA"/>
</dbReference>
<dbReference type="PRINTS" id="PR00344">
    <property type="entry name" value="BCTRLSENSOR"/>
</dbReference>
<dbReference type="Gene3D" id="3.30.565.10">
    <property type="entry name" value="Histidine kinase-like ATPase, C-terminal domain"/>
    <property type="match status" value="1"/>
</dbReference>
<accession>A0ABU2BYI7</accession>
<keyword evidence="11" id="KW-1185">Reference proteome</keyword>
<gene>
    <name evidence="10" type="ORF">J2S63_002997</name>
</gene>
<reference evidence="10 11" key="1">
    <citation type="submission" date="2023-07" db="EMBL/GenBank/DDBJ databases">
        <title>Sequencing the genomes of 1000 actinobacteria strains.</title>
        <authorList>
            <person name="Klenk H.-P."/>
        </authorList>
    </citation>
    <scope>NUCLEOTIDE SEQUENCE [LARGE SCALE GENOMIC DNA]</scope>
    <source>
        <strain evidence="10 11">DSM 19426</strain>
    </source>
</reference>
<keyword evidence="6 10" id="KW-0418">Kinase</keyword>
<dbReference type="InterPro" id="IPR050351">
    <property type="entry name" value="BphY/WalK/GraS-like"/>
</dbReference>
<comment type="catalytic activity">
    <reaction evidence="1">
        <text>ATP + protein L-histidine = ADP + protein N-phospho-L-histidine.</text>
        <dbReference type="EC" id="2.7.13.3"/>
    </reaction>
</comment>
<evidence type="ECO:0000256" key="3">
    <source>
        <dbReference type="ARBA" id="ARBA00012438"/>
    </source>
</evidence>
<keyword evidence="5" id="KW-0808">Transferase</keyword>
<dbReference type="Pfam" id="PF02518">
    <property type="entry name" value="HATPase_c"/>
    <property type="match status" value="1"/>
</dbReference>
<dbReference type="InterPro" id="IPR029016">
    <property type="entry name" value="GAF-like_dom_sf"/>
</dbReference>
<evidence type="ECO:0000256" key="7">
    <source>
        <dbReference type="ARBA" id="ARBA00023012"/>
    </source>
</evidence>
<dbReference type="InterPro" id="IPR005467">
    <property type="entry name" value="His_kinase_dom"/>
</dbReference>
<evidence type="ECO:0000256" key="8">
    <source>
        <dbReference type="ARBA" id="ARBA00039401"/>
    </source>
</evidence>
<dbReference type="Proteomes" id="UP001183648">
    <property type="component" value="Unassembled WGS sequence"/>
</dbReference>
<comment type="subcellular location">
    <subcellularLocation>
        <location evidence="2">Cell membrane</location>
    </subcellularLocation>
</comment>
<evidence type="ECO:0000259" key="9">
    <source>
        <dbReference type="PROSITE" id="PS50109"/>
    </source>
</evidence>
<dbReference type="InterPro" id="IPR036097">
    <property type="entry name" value="HisK_dim/P_sf"/>
</dbReference>
<keyword evidence="7" id="KW-0902">Two-component regulatory system</keyword>
<evidence type="ECO:0000256" key="6">
    <source>
        <dbReference type="ARBA" id="ARBA00022777"/>
    </source>
</evidence>
<sequence length="407" mass="43230">MREEALLREAEVLSFGVLGHPVLPALQAVADLARELVGVTMAEVNVVTSLHTVHLATSDRHEGRVPLGDSFCSRVVTQDSRTMVVPDATVDETFKSSPYVDGTLGSIVTYAGTQLVSSTGVVYGTLCLWDDDFRALSEADLALLERLGTIAALVMDQQRSAAQMAAGLQRVVESHRDVDRSNESLAQLAGQLGHDLRGPLASLKLSLALLAERAAEVGDPMVGRLADRAMQGADRLNRTIAEVMEFALVGGDLQVEPVDLHEVLIEVLDDLTAMAHGVHVTAEHLPVVLGHRASLAAVLQNLVANAVKFSAHHAGTPQIRVSSVVDHDRAYVSVEDNGPGVPEDLRGAIFARGHRGLVRDEVEGFGIGLSTCLRIVRHLGGSIGVGESDLGGATFWFELPLAVPTSG</sequence>
<organism evidence="10 11">
    <name type="scientific">Nocardioides marmoribigeumensis</name>
    <dbReference type="NCBI Taxonomy" id="433649"/>
    <lineage>
        <taxon>Bacteria</taxon>
        <taxon>Bacillati</taxon>
        <taxon>Actinomycetota</taxon>
        <taxon>Actinomycetes</taxon>
        <taxon>Propionibacteriales</taxon>
        <taxon>Nocardioidaceae</taxon>
        <taxon>Nocardioides</taxon>
    </lineage>
</organism>
<evidence type="ECO:0000256" key="1">
    <source>
        <dbReference type="ARBA" id="ARBA00000085"/>
    </source>
</evidence>
<dbReference type="EC" id="2.7.13.3" evidence="3"/>
<dbReference type="InterPro" id="IPR004358">
    <property type="entry name" value="Sig_transdc_His_kin-like_C"/>
</dbReference>
<dbReference type="InterPro" id="IPR003661">
    <property type="entry name" value="HisK_dim/P_dom"/>
</dbReference>
<dbReference type="SUPFAM" id="SSF55874">
    <property type="entry name" value="ATPase domain of HSP90 chaperone/DNA topoisomerase II/histidine kinase"/>
    <property type="match status" value="1"/>
</dbReference>
<feature type="domain" description="Histidine kinase" evidence="9">
    <location>
        <begin position="191"/>
        <end position="403"/>
    </location>
</feature>
<dbReference type="PROSITE" id="PS50109">
    <property type="entry name" value="HIS_KIN"/>
    <property type="match status" value="1"/>
</dbReference>
<dbReference type="Pfam" id="PF13185">
    <property type="entry name" value="GAF_2"/>
    <property type="match status" value="1"/>
</dbReference>
<dbReference type="PANTHER" id="PTHR42878:SF13">
    <property type="entry name" value="HISTIDINE KINASE"/>
    <property type="match status" value="1"/>
</dbReference>
<dbReference type="InterPro" id="IPR003594">
    <property type="entry name" value="HATPase_dom"/>
</dbReference>
<evidence type="ECO:0000313" key="10">
    <source>
        <dbReference type="EMBL" id="MDR7363444.1"/>
    </source>
</evidence>
<comment type="caution">
    <text evidence="10">The sequence shown here is derived from an EMBL/GenBank/DDBJ whole genome shotgun (WGS) entry which is preliminary data.</text>
</comment>
<keyword evidence="4" id="KW-0597">Phosphoprotein</keyword>
<dbReference type="SMART" id="SM00065">
    <property type="entry name" value="GAF"/>
    <property type="match status" value="1"/>
</dbReference>
<dbReference type="InterPro" id="IPR003018">
    <property type="entry name" value="GAF"/>
</dbReference>
<evidence type="ECO:0000313" key="11">
    <source>
        <dbReference type="Proteomes" id="UP001183648"/>
    </source>
</evidence>
<dbReference type="SMART" id="SM00387">
    <property type="entry name" value="HATPase_c"/>
    <property type="match status" value="1"/>
</dbReference>
<name>A0ABU2BYI7_9ACTN</name>
<proteinExistence type="predicted"/>
<dbReference type="PANTHER" id="PTHR42878">
    <property type="entry name" value="TWO-COMPONENT HISTIDINE KINASE"/>
    <property type="match status" value="1"/>
</dbReference>
<dbReference type="Pfam" id="PF00512">
    <property type="entry name" value="HisKA"/>
    <property type="match status" value="1"/>
</dbReference>
<protein>
    <recommendedName>
        <fullName evidence="8">Sensor-like histidine kinase SenX3</fullName>
        <ecNumber evidence="3">2.7.13.3</ecNumber>
    </recommendedName>
</protein>
<dbReference type="Gene3D" id="1.10.287.130">
    <property type="match status" value="1"/>
</dbReference>
<dbReference type="RefSeq" id="WP_310303859.1">
    <property type="nucleotide sequence ID" value="NZ_BAAAPS010000003.1"/>
</dbReference>
<dbReference type="SUPFAM" id="SSF47384">
    <property type="entry name" value="Homodimeric domain of signal transducing histidine kinase"/>
    <property type="match status" value="1"/>
</dbReference>
<evidence type="ECO:0000256" key="2">
    <source>
        <dbReference type="ARBA" id="ARBA00004236"/>
    </source>
</evidence>